<dbReference type="Gene3D" id="3.90.180.10">
    <property type="entry name" value="Medium-chain alcohol dehydrogenases, catalytic domain"/>
    <property type="match status" value="1"/>
</dbReference>
<dbReference type="InterPro" id="IPR020843">
    <property type="entry name" value="ER"/>
</dbReference>
<dbReference type="InterPro" id="IPR013149">
    <property type="entry name" value="ADH-like_C"/>
</dbReference>
<dbReference type="Proteomes" id="UP000612893">
    <property type="component" value="Unassembled WGS sequence"/>
</dbReference>
<dbReference type="Pfam" id="PF00107">
    <property type="entry name" value="ADH_zinc_N"/>
    <property type="match status" value="1"/>
</dbReference>
<dbReference type="InterPro" id="IPR051397">
    <property type="entry name" value="Zn-ADH-like_protein"/>
</dbReference>
<dbReference type="RefSeq" id="WP_338202462.1">
    <property type="nucleotide sequence ID" value="NZ_JAEKNR010000139.1"/>
</dbReference>
<dbReference type="InterPro" id="IPR036291">
    <property type="entry name" value="NAD(P)-bd_dom_sf"/>
</dbReference>
<evidence type="ECO:0000313" key="3">
    <source>
        <dbReference type="Proteomes" id="UP000612893"/>
    </source>
</evidence>
<dbReference type="PANTHER" id="PTHR43677">
    <property type="entry name" value="SHORT-CHAIN DEHYDROGENASE/REDUCTASE"/>
    <property type="match status" value="1"/>
</dbReference>
<dbReference type="PANTHER" id="PTHR43677:SF11">
    <property type="entry name" value="ZINC-CONTAINING ALCOHOL DEHYDROGENASE"/>
    <property type="match status" value="1"/>
</dbReference>
<name>A0A934K351_9BACT</name>
<organism evidence="2 3">
    <name type="scientific">Candidatus Nephthysia bennettiae</name>
    <dbReference type="NCBI Taxonomy" id="3127016"/>
    <lineage>
        <taxon>Bacteria</taxon>
        <taxon>Bacillati</taxon>
        <taxon>Candidatus Dormiibacterota</taxon>
        <taxon>Candidatus Dormibacteria</taxon>
        <taxon>Candidatus Dormibacterales</taxon>
        <taxon>Candidatus Dormibacteraceae</taxon>
        <taxon>Candidatus Nephthysia</taxon>
    </lineage>
</organism>
<protein>
    <submittedName>
        <fullName evidence="2">Zinc-binding alcohol dehydrogenase family protein</fullName>
    </submittedName>
</protein>
<accession>A0A934K351</accession>
<comment type="caution">
    <text evidence="2">The sequence shown here is derived from an EMBL/GenBank/DDBJ whole genome shotgun (WGS) entry which is preliminary data.</text>
</comment>
<keyword evidence="3" id="KW-1185">Reference proteome</keyword>
<dbReference type="GO" id="GO:0016491">
    <property type="term" value="F:oxidoreductase activity"/>
    <property type="evidence" value="ECO:0007669"/>
    <property type="project" value="InterPro"/>
</dbReference>
<dbReference type="AlphaFoldDB" id="A0A934K351"/>
<dbReference type="Gene3D" id="3.40.50.720">
    <property type="entry name" value="NAD(P)-binding Rossmann-like Domain"/>
    <property type="match status" value="1"/>
</dbReference>
<dbReference type="SMART" id="SM00829">
    <property type="entry name" value="PKS_ER"/>
    <property type="match status" value="1"/>
</dbReference>
<evidence type="ECO:0000259" key="1">
    <source>
        <dbReference type="SMART" id="SM00829"/>
    </source>
</evidence>
<proteinExistence type="predicted"/>
<dbReference type="SUPFAM" id="SSF50129">
    <property type="entry name" value="GroES-like"/>
    <property type="match status" value="1"/>
</dbReference>
<feature type="domain" description="Enoyl reductase (ER)" evidence="1">
    <location>
        <begin position="8"/>
        <end position="286"/>
    </location>
</feature>
<evidence type="ECO:0000313" key="2">
    <source>
        <dbReference type="EMBL" id="MBJ7599079.1"/>
    </source>
</evidence>
<gene>
    <name evidence="2" type="ORF">JF922_13485</name>
</gene>
<reference evidence="2" key="1">
    <citation type="submission" date="2020-10" db="EMBL/GenBank/DDBJ databases">
        <title>Ca. Dormibacterota MAGs.</title>
        <authorList>
            <person name="Montgomery K."/>
        </authorList>
    </citation>
    <scope>NUCLEOTIDE SEQUENCE [LARGE SCALE GENOMIC DNA]</scope>
    <source>
        <strain evidence="2">SC8812_S17_10</strain>
    </source>
</reference>
<dbReference type="SUPFAM" id="SSF51735">
    <property type="entry name" value="NAD(P)-binding Rossmann-fold domains"/>
    <property type="match status" value="1"/>
</dbReference>
<sequence length="320" mass="33484">MKAAIVTGPNQTPVYGDFEEPIAQTGQELITVTASALAPTARVLAAGSHYASSNTYPRVVGIDGVGATQSGQRVYFSRPEAPFGSMAEKVTVLPHYCLPVPDEVDDVTAAAIVNPDLSSFAALRSRAALKAGETILVNGATGTAGKLAVQIAKRMGAKKVIATGRDSAALRELESLGADITINLLLEKEDLQAALREQLSGDGVDVVLDYLFGESAETLLATIAMTRQEGFKPIRYVVVGGASGQEIRLPAMVLLTVPVVLMGSGLGSVPWKDVIDAMTDVLQAVVPGGLQIDTTAVPLADVEKTWNANSGRSRLVFVVK</sequence>
<dbReference type="InterPro" id="IPR011032">
    <property type="entry name" value="GroES-like_sf"/>
</dbReference>
<dbReference type="EMBL" id="JAEKNR010000139">
    <property type="protein sequence ID" value="MBJ7599079.1"/>
    <property type="molecule type" value="Genomic_DNA"/>
</dbReference>